<gene>
    <name evidence="1" type="ORF">BDV34DRAFT_184120</name>
</gene>
<name>A0A5N6E550_ASPPA</name>
<keyword evidence="2" id="KW-1185">Reference proteome</keyword>
<proteinExistence type="predicted"/>
<organism evidence="1 2">
    <name type="scientific">Aspergillus parasiticus</name>
    <dbReference type="NCBI Taxonomy" id="5067"/>
    <lineage>
        <taxon>Eukaryota</taxon>
        <taxon>Fungi</taxon>
        <taxon>Dikarya</taxon>
        <taxon>Ascomycota</taxon>
        <taxon>Pezizomycotina</taxon>
        <taxon>Eurotiomycetes</taxon>
        <taxon>Eurotiomycetidae</taxon>
        <taxon>Eurotiales</taxon>
        <taxon>Aspergillaceae</taxon>
        <taxon>Aspergillus</taxon>
        <taxon>Aspergillus subgen. Circumdati</taxon>
    </lineage>
</organism>
<sequence>MCICFDKSTMLHMISPSYMFLVPNSTAACHVSTGMLMTDRRGISRRDRHFIGRVKRPQTEK</sequence>
<dbReference type="AlphaFoldDB" id="A0A5N6E550"/>
<dbReference type="VEuPathDB" id="FungiDB:BDV34DRAFT_184120"/>
<evidence type="ECO:0000313" key="2">
    <source>
        <dbReference type="Proteomes" id="UP000326532"/>
    </source>
</evidence>
<dbReference type="Proteomes" id="UP000326532">
    <property type="component" value="Unassembled WGS sequence"/>
</dbReference>
<dbReference type="PROSITE" id="PS51257">
    <property type="entry name" value="PROKAR_LIPOPROTEIN"/>
    <property type="match status" value="1"/>
</dbReference>
<evidence type="ECO:0000313" key="1">
    <source>
        <dbReference type="EMBL" id="KAB8212508.1"/>
    </source>
</evidence>
<accession>A0A5N6E550</accession>
<protein>
    <submittedName>
        <fullName evidence="1">Uncharacterized protein</fullName>
    </submittedName>
</protein>
<reference evidence="1 2" key="1">
    <citation type="submission" date="2019-04" db="EMBL/GenBank/DDBJ databases">
        <title>Fungal friends and foes A comparative genomics study of 23 Aspergillus species from section Flavi.</title>
        <authorList>
            <consortium name="DOE Joint Genome Institute"/>
            <person name="Kjaerbolling I."/>
            <person name="Vesth T.C."/>
            <person name="Frisvad J.C."/>
            <person name="Nybo J.L."/>
            <person name="Theobald S."/>
            <person name="Kildgaard S."/>
            <person name="Petersen T.I."/>
            <person name="Kuo A."/>
            <person name="Sato A."/>
            <person name="Lyhne E.K."/>
            <person name="Kogle M.E."/>
            <person name="Wiebenga A."/>
            <person name="Kun R.S."/>
            <person name="Lubbers R.J."/>
            <person name="Makela M.R."/>
            <person name="Barry K."/>
            <person name="Chovatia M."/>
            <person name="Clum A."/>
            <person name="Daum C."/>
            <person name="Haridas S."/>
            <person name="He G."/>
            <person name="LaButti K."/>
            <person name="Lipzen A."/>
            <person name="Mondo S."/>
            <person name="Pangilinan J."/>
            <person name="Riley R."/>
            <person name="Salamov A."/>
            <person name="Simmons B.A."/>
            <person name="Magnuson J.K."/>
            <person name="Henrissat B."/>
            <person name="Mortensen U.H."/>
            <person name="Larsen T.O."/>
            <person name="De vries R.P."/>
            <person name="Grigoriev I.V."/>
            <person name="Machida M."/>
            <person name="Baker S.E."/>
            <person name="Andersen M.R."/>
        </authorList>
    </citation>
    <scope>NUCLEOTIDE SEQUENCE [LARGE SCALE GENOMIC DNA]</scope>
    <source>
        <strain evidence="1 2">CBS 117618</strain>
    </source>
</reference>
<dbReference type="EMBL" id="ML734936">
    <property type="protein sequence ID" value="KAB8212508.1"/>
    <property type="molecule type" value="Genomic_DNA"/>
</dbReference>